<feature type="domain" description="Mab-21-like HhH/H2TH-like" evidence="8">
    <location>
        <begin position="403"/>
        <end position="498"/>
    </location>
</feature>
<evidence type="ECO:0000256" key="2">
    <source>
        <dbReference type="ARBA" id="ARBA00008307"/>
    </source>
</evidence>
<evidence type="ECO:0000256" key="7">
    <source>
        <dbReference type="SAM" id="Phobius"/>
    </source>
</evidence>
<evidence type="ECO:0000256" key="3">
    <source>
        <dbReference type="ARBA" id="ARBA00022679"/>
    </source>
</evidence>
<dbReference type="SMART" id="SM01265">
    <property type="entry name" value="Mab-21"/>
    <property type="match status" value="1"/>
</dbReference>
<reference evidence="10" key="1">
    <citation type="submission" date="2025-08" db="UniProtKB">
        <authorList>
            <consortium name="RefSeq"/>
        </authorList>
    </citation>
    <scope>IDENTIFICATION</scope>
    <source>
        <tissue evidence="10">Whole sample</tissue>
    </source>
</reference>
<keyword evidence="3" id="KW-0808">Transferase</keyword>
<dbReference type="GeneID" id="111127861"/>
<dbReference type="AlphaFoldDB" id="A0A8B8DL03"/>
<dbReference type="Proteomes" id="UP000694844">
    <property type="component" value="Chromosome 4"/>
</dbReference>
<keyword evidence="9" id="KW-1185">Reference proteome</keyword>
<evidence type="ECO:0000313" key="10">
    <source>
        <dbReference type="RefSeq" id="XP_022328857.1"/>
    </source>
</evidence>
<dbReference type="KEGG" id="cvn:111127861"/>
<dbReference type="GO" id="GO:0046872">
    <property type="term" value="F:metal ion binding"/>
    <property type="evidence" value="ECO:0007669"/>
    <property type="project" value="UniProtKB-KW"/>
</dbReference>
<evidence type="ECO:0000256" key="4">
    <source>
        <dbReference type="ARBA" id="ARBA00022695"/>
    </source>
</evidence>
<keyword evidence="7" id="KW-0472">Membrane</keyword>
<name>A0A8B8DL03_CRAVI</name>
<accession>A0A8B8DL03</accession>
<evidence type="ECO:0000256" key="1">
    <source>
        <dbReference type="ARBA" id="ARBA00001946"/>
    </source>
</evidence>
<dbReference type="GO" id="GO:0016779">
    <property type="term" value="F:nucleotidyltransferase activity"/>
    <property type="evidence" value="ECO:0007669"/>
    <property type="project" value="UniProtKB-KW"/>
</dbReference>
<keyword evidence="5" id="KW-0479">Metal-binding</keyword>
<evidence type="ECO:0000256" key="6">
    <source>
        <dbReference type="ARBA" id="ARBA00022842"/>
    </source>
</evidence>
<dbReference type="PANTHER" id="PTHR10656:SF42">
    <property type="entry name" value="CYCLIC GMP-AMP SYNTHASE-LIKE PROTEIN-RELATED"/>
    <property type="match status" value="1"/>
</dbReference>
<keyword evidence="6" id="KW-0460">Magnesium</keyword>
<keyword evidence="7" id="KW-0812">Transmembrane</keyword>
<proteinExistence type="inferred from homology"/>
<keyword evidence="4" id="KW-0548">Nucleotidyltransferase</keyword>
<dbReference type="PANTHER" id="PTHR10656">
    <property type="entry name" value="CELL FATE DETERMINING PROTEIN MAB21-RELATED"/>
    <property type="match status" value="1"/>
</dbReference>
<gene>
    <name evidence="10" type="primary">LOC111127861</name>
</gene>
<dbReference type="OrthoDB" id="6130377at2759"/>
<keyword evidence="7" id="KW-1133">Transmembrane helix</keyword>
<evidence type="ECO:0000256" key="5">
    <source>
        <dbReference type="ARBA" id="ARBA00022723"/>
    </source>
</evidence>
<protein>
    <submittedName>
        <fullName evidence="10">Uncharacterized protein LOC111127861</fullName>
    </submittedName>
</protein>
<evidence type="ECO:0000259" key="8">
    <source>
        <dbReference type="Pfam" id="PF20266"/>
    </source>
</evidence>
<dbReference type="RefSeq" id="XP_022328857.1">
    <property type="nucleotide sequence ID" value="XM_022473149.1"/>
</dbReference>
<organism evidence="9 10">
    <name type="scientific">Crassostrea virginica</name>
    <name type="common">Eastern oyster</name>
    <dbReference type="NCBI Taxonomy" id="6565"/>
    <lineage>
        <taxon>Eukaryota</taxon>
        <taxon>Metazoa</taxon>
        <taxon>Spiralia</taxon>
        <taxon>Lophotrochozoa</taxon>
        <taxon>Mollusca</taxon>
        <taxon>Bivalvia</taxon>
        <taxon>Autobranchia</taxon>
        <taxon>Pteriomorphia</taxon>
        <taxon>Ostreida</taxon>
        <taxon>Ostreoidea</taxon>
        <taxon>Ostreidae</taxon>
        <taxon>Crassostrea</taxon>
    </lineage>
</organism>
<dbReference type="Pfam" id="PF20266">
    <property type="entry name" value="Mab-21_C"/>
    <property type="match status" value="1"/>
</dbReference>
<evidence type="ECO:0000313" key="9">
    <source>
        <dbReference type="Proteomes" id="UP000694844"/>
    </source>
</evidence>
<comment type="similarity">
    <text evidence="2">Belongs to the mab-21 family.</text>
</comment>
<comment type="cofactor">
    <cofactor evidence="1">
        <name>Mg(2+)</name>
        <dbReference type="ChEBI" id="CHEBI:18420"/>
    </cofactor>
</comment>
<dbReference type="InterPro" id="IPR046906">
    <property type="entry name" value="Mab-21_HhH/H2TH-like"/>
</dbReference>
<sequence length="636" mass="73043">MGDDIWVLRLQGLFILIYFSLVLRATSFFIDDERAEYYFQVLREQSRMVKNDWRQHNYCKFINTFTAHFGRERCMVVGSTTEGTRLRSRRDEGDYDYLLISDVVIPVETLENRPDVPCFVHINVNKTKSSLSNLSTVDGKYMNSSLLKYFDESVFKVLRSIYDVFTMPSLILSEKYVHIKVNKEVKPGHNQMHFAGFENLDAKYRYLQVEADIKAITKQLKHLLAKSTISDDMVSLMSNIFSILEELRPEDIESSLTFQTFGALIKAGTDKTLTLSQSESPEESCEKDICHMDGTSEDPLKDREGFPENAPELITILFDYKSGRDFIPAFPLAGVLPCLTEWRSRLLKSKAIWPSRETIEQIYRSEYYVIAKPAIVDPEPTKDFCIGFNNAEMILAASFSAEQKLCFLLLKSLQKGFLKEFSERLTSYHWKSAFYHVLETTKAETFATHSGIFFVLKEVLDYMVTCLERRFLPHYFINSNLIAHFTAEECQKIISSIQTIIAEPVKTLDVYFSPNNFDEKLVDQIPNAQIEDLRNQEGDLSRKTHAEAIISLVENIQKGTGNDPSKFVDAITDTLAMVVKAEAGIDCFAPHFEFCAEILNKAKNYLNTKFKSSEDREEKLQEFAPIFALYLSHSFG</sequence>
<dbReference type="InterPro" id="IPR024810">
    <property type="entry name" value="MAB21L/cGLR"/>
</dbReference>
<feature type="transmembrane region" description="Helical" evidence="7">
    <location>
        <begin position="12"/>
        <end position="30"/>
    </location>
</feature>
<dbReference type="Gene3D" id="1.10.1410.40">
    <property type="match status" value="1"/>
</dbReference>